<keyword evidence="3" id="KW-0574">Periplasm</keyword>
<keyword evidence="1" id="KW-0813">Transport</keyword>
<gene>
    <name evidence="6" type="ORF">GCM10022404_06040</name>
</gene>
<dbReference type="PANTHER" id="PTHR36504:SF1">
    <property type="entry name" value="LIPOPOLYSACCHARIDE EXPORT SYSTEM PROTEIN LPTA"/>
    <property type="match status" value="1"/>
</dbReference>
<organism evidence="6 7">
    <name type="scientific">Celeribacter arenosi</name>
    <dbReference type="NCBI Taxonomy" id="792649"/>
    <lineage>
        <taxon>Bacteria</taxon>
        <taxon>Pseudomonadati</taxon>
        <taxon>Pseudomonadota</taxon>
        <taxon>Alphaproteobacteria</taxon>
        <taxon>Rhodobacterales</taxon>
        <taxon>Roseobacteraceae</taxon>
        <taxon>Celeribacter</taxon>
    </lineage>
</organism>
<dbReference type="InterPro" id="IPR005653">
    <property type="entry name" value="OstA-like_N"/>
</dbReference>
<evidence type="ECO:0000313" key="7">
    <source>
        <dbReference type="Proteomes" id="UP001399917"/>
    </source>
</evidence>
<sequence length="173" mass="17900">MNILGVYVSEFRKLAFALALAGLLPLASGAIAQGTSVAFGSFQHDSTLPIEVTSDQLSVAQETGKAIFSGNVLVGQGELKLSAGTVEVIYAEDTEEIARLMASGGVTMTNGNEAVEAQSADYDLKSATVTLTGDVILTQGPNAISGERLVIDLETGNGQIDGRVRTILQPGSK</sequence>
<feature type="domain" description="Organic solvent tolerance-like N-terminal" evidence="5">
    <location>
        <begin position="51"/>
        <end position="156"/>
    </location>
</feature>
<evidence type="ECO:0000256" key="3">
    <source>
        <dbReference type="ARBA" id="ARBA00022764"/>
    </source>
</evidence>
<keyword evidence="2 4" id="KW-0732">Signal</keyword>
<dbReference type="InterPro" id="IPR014340">
    <property type="entry name" value="LptA"/>
</dbReference>
<evidence type="ECO:0000256" key="4">
    <source>
        <dbReference type="SAM" id="SignalP"/>
    </source>
</evidence>
<accession>A0ABP7JYG9</accession>
<dbReference type="Pfam" id="PF03968">
    <property type="entry name" value="LptD_N"/>
    <property type="match status" value="1"/>
</dbReference>
<feature type="chain" id="PRO_5045824962" evidence="4">
    <location>
        <begin position="33"/>
        <end position="173"/>
    </location>
</feature>
<comment type="caution">
    <text evidence="6">The sequence shown here is derived from an EMBL/GenBank/DDBJ whole genome shotgun (WGS) entry which is preliminary data.</text>
</comment>
<protein>
    <submittedName>
        <fullName evidence="6">LptA/OstA family protein</fullName>
    </submittedName>
</protein>
<dbReference type="EMBL" id="BAABDF010000003">
    <property type="protein sequence ID" value="GAA3858029.1"/>
    <property type="molecule type" value="Genomic_DNA"/>
</dbReference>
<dbReference type="InterPro" id="IPR052037">
    <property type="entry name" value="LPS_export_LptA"/>
</dbReference>
<evidence type="ECO:0000313" key="6">
    <source>
        <dbReference type="EMBL" id="GAA3858029.1"/>
    </source>
</evidence>
<dbReference type="Proteomes" id="UP001399917">
    <property type="component" value="Unassembled WGS sequence"/>
</dbReference>
<dbReference type="PANTHER" id="PTHR36504">
    <property type="entry name" value="LIPOPOLYSACCHARIDE EXPORT SYSTEM PROTEIN LPTA"/>
    <property type="match status" value="1"/>
</dbReference>
<dbReference type="NCBIfam" id="TIGR03002">
    <property type="entry name" value="outer_YhbN_LptA"/>
    <property type="match status" value="1"/>
</dbReference>
<feature type="signal peptide" evidence="4">
    <location>
        <begin position="1"/>
        <end position="32"/>
    </location>
</feature>
<reference evidence="7" key="1">
    <citation type="journal article" date="2019" name="Int. J. Syst. Evol. Microbiol.">
        <title>The Global Catalogue of Microorganisms (GCM) 10K type strain sequencing project: providing services to taxonomists for standard genome sequencing and annotation.</title>
        <authorList>
            <consortium name="The Broad Institute Genomics Platform"/>
            <consortium name="The Broad Institute Genome Sequencing Center for Infectious Disease"/>
            <person name="Wu L."/>
            <person name="Ma J."/>
        </authorList>
    </citation>
    <scope>NUCLEOTIDE SEQUENCE [LARGE SCALE GENOMIC DNA]</scope>
    <source>
        <strain evidence="7">JCM 17190</strain>
    </source>
</reference>
<evidence type="ECO:0000256" key="1">
    <source>
        <dbReference type="ARBA" id="ARBA00022448"/>
    </source>
</evidence>
<proteinExistence type="predicted"/>
<keyword evidence="7" id="KW-1185">Reference proteome</keyword>
<dbReference type="Gene3D" id="2.60.450.10">
    <property type="entry name" value="Lipopolysaccharide (LPS) transport protein A like domain"/>
    <property type="match status" value="1"/>
</dbReference>
<evidence type="ECO:0000259" key="5">
    <source>
        <dbReference type="Pfam" id="PF03968"/>
    </source>
</evidence>
<evidence type="ECO:0000256" key="2">
    <source>
        <dbReference type="ARBA" id="ARBA00022729"/>
    </source>
</evidence>
<name>A0ABP7JYG9_9RHOB</name>